<protein>
    <submittedName>
        <fullName evidence="3">MBL fold metallo-hydrolase</fullName>
    </submittedName>
</protein>
<evidence type="ECO:0000259" key="2">
    <source>
        <dbReference type="Pfam" id="PF00753"/>
    </source>
</evidence>
<reference evidence="3 4" key="1">
    <citation type="journal article" date="2016" name="Int. J. Syst. Evol. Microbiol.">
        <title>Panacibacter ginsenosidivorans gen. nov., sp. nov., with ginsenoside converting activity isolated from soil of a ginseng field.</title>
        <authorList>
            <person name="Siddiqi M.Z."/>
            <person name="Muhammad Shafi S."/>
            <person name="Choi K.D."/>
            <person name="Im W.T."/>
        </authorList>
    </citation>
    <scope>NUCLEOTIDE SEQUENCE [LARGE SCALE GENOMIC DNA]</scope>
    <source>
        <strain evidence="3 4">Gsoil1550</strain>
    </source>
</reference>
<dbReference type="GO" id="GO:0016740">
    <property type="term" value="F:transferase activity"/>
    <property type="evidence" value="ECO:0007669"/>
    <property type="project" value="TreeGrafter"/>
</dbReference>
<dbReference type="PANTHER" id="PTHR13754:SF13">
    <property type="entry name" value="METALLO-BETA-LACTAMASE SUPERFAMILY PROTEIN (AFU_ORTHOLOGUE AFUA_3G07630)"/>
    <property type="match status" value="1"/>
</dbReference>
<dbReference type="GO" id="GO:0016787">
    <property type="term" value="F:hydrolase activity"/>
    <property type="evidence" value="ECO:0007669"/>
    <property type="project" value="UniProtKB-KW"/>
</dbReference>
<dbReference type="InterPro" id="IPR036866">
    <property type="entry name" value="RibonucZ/Hydroxyglut_hydro"/>
</dbReference>
<keyword evidence="3" id="KW-0378">Hydrolase</keyword>
<sequence length="319" mass="34882">MRKTLFVLFVLAGGVTSHAQDNLHVIKHLKITILSTMLAQRGWGEWGFSALIEADSTKILFDAGSHENTVLQNSKALNIDLSDVNTLILSHDHTDHTAGWLPLRNALAAVNKNALGVTHVAPGFFDTRINDDGRDDNDRKKDSLLYIATGGRIVLHKNFEEIAPGIYLTGIVPRVHPEKNYDTTGKMKDATGRVIADNVPEDMALVIRTTDGLVLVTGCGHSGIVNNLTHVNNNLKHEKIYTVIGGLHLLNTSDDKIQWTAQKLKENGIRYFMGAHCTGIEPVYQIRTWAGLKRGECIVGSVGATFQTGKGFTAGSLTR</sequence>
<evidence type="ECO:0000313" key="3">
    <source>
        <dbReference type="EMBL" id="QEC67831.1"/>
    </source>
</evidence>
<dbReference type="InterPro" id="IPR001279">
    <property type="entry name" value="Metallo-B-lactamas"/>
</dbReference>
<evidence type="ECO:0000256" key="1">
    <source>
        <dbReference type="SAM" id="SignalP"/>
    </source>
</evidence>
<keyword evidence="1" id="KW-0732">Signal</keyword>
<dbReference type="InterPro" id="IPR052926">
    <property type="entry name" value="Metallo-beta-lactamase_dom"/>
</dbReference>
<gene>
    <name evidence="3" type="ORF">FRZ67_11180</name>
</gene>
<dbReference type="InterPro" id="IPR041712">
    <property type="entry name" value="DHPS-like_MBL-fold"/>
</dbReference>
<dbReference type="OrthoDB" id="9800940at2"/>
<dbReference type="CDD" id="cd07713">
    <property type="entry name" value="DHPS-like_MBL-fold"/>
    <property type="match status" value="1"/>
</dbReference>
<dbReference type="RefSeq" id="WP_147189638.1">
    <property type="nucleotide sequence ID" value="NZ_CP042435.1"/>
</dbReference>
<dbReference type="Proteomes" id="UP000321533">
    <property type="component" value="Chromosome"/>
</dbReference>
<dbReference type="Gene3D" id="3.60.15.10">
    <property type="entry name" value="Ribonuclease Z/Hydroxyacylglutathione hydrolase-like"/>
    <property type="match status" value="1"/>
</dbReference>
<dbReference type="SUPFAM" id="SSF56281">
    <property type="entry name" value="Metallo-hydrolase/oxidoreductase"/>
    <property type="match status" value="1"/>
</dbReference>
<dbReference type="KEGG" id="pgin:FRZ67_11180"/>
<dbReference type="EMBL" id="CP042435">
    <property type="protein sequence ID" value="QEC67831.1"/>
    <property type="molecule type" value="Genomic_DNA"/>
</dbReference>
<dbReference type="AlphaFoldDB" id="A0A5B8VAD8"/>
<feature type="domain" description="Metallo-beta-lactamase" evidence="2">
    <location>
        <begin position="48"/>
        <end position="218"/>
    </location>
</feature>
<evidence type="ECO:0000313" key="4">
    <source>
        <dbReference type="Proteomes" id="UP000321533"/>
    </source>
</evidence>
<dbReference type="PANTHER" id="PTHR13754">
    <property type="entry name" value="METALLO-BETA-LACTAMASE SUPERFAMILY PROTEIN"/>
    <property type="match status" value="1"/>
</dbReference>
<name>A0A5B8VAD8_9BACT</name>
<organism evidence="3 4">
    <name type="scientific">Panacibacter ginsenosidivorans</name>
    <dbReference type="NCBI Taxonomy" id="1813871"/>
    <lineage>
        <taxon>Bacteria</taxon>
        <taxon>Pseudomonadati</taxon>
        <taxon>Bacteroidota</taxon>
        <taxon>Chitinophagia</taxon>
        <taxon>Chitinophagales</taxon>
        <taxon>Chitinophagaceae</taxon>
        <taxon>Panacibacter</taxon>
    </lineage>
</organism>
<accession>A0A5B8VAD8</accession>
<proteinExistence type="predicted"/>
<dbReference type="Pfam" id="PF00753">
    <property type="entry name" value="Lactamase_B"/>
    <property type="match status" value="1"/>
</dbReference>
<keyword evidence="4" id="KW-1185">Reference proteome</keyword>
<feature type="signal peptide" evidence="1">
    <location>
        <begin position="1"/>
        <end position="19"/>
    </location>
</feature>
<feature type="chain" id="PRO_5022933621" evidence="1">
    <location>
        <begin position="20"/>
        <end position="319"/>
    </location>
</feature>